<gene>
    <name evidence="4" type="ORF">ATH50_2659</name>
</gene>
<protein>
    <submittedName>
        <fullName evidence="4">Putative DNA binding protein</fullName>
    </submittedName>
</protein>
<evidence type="ECO:0000256" key="1">
    <source>
        <dbReference type="ARBA" id="ARBA00023015"/>
    </source>
</evidence>
<comment type="caution">
    <text evidence="4">The sequence shown here is derived from an EMBL/GenBank/DDBJ whole genome shotgun (WGS) entry which is preliminary data.</text>
</comment>
<keyword evidence="1" id="KW-0805">Transcription regulation</keyword>
<keyword evidence="2" id="KW-0804">Transcription</keyword>
<name>A0A3M0D1H8_9EURY</name>
<accession>A0A3M0D1H8</accession>
<dbReference type="AlphaFoldDB" id="A0A3M0D1H8"/>
<dbReference type="Proteomes" id="UP000277326">
    <property type="component" value="Unassembled WGS sequence"/>
</dbReference>
<evidence type="ECO:0000313" key="4">
    <source>
        <dbReference type="EMBL" id="RMB13326.1"/>
    </source>
</evidence>
<evidence type="ECO:0000313" key="5">
    <source>
        <dbReference type="Proteomes" id="UP000277326"/>
    </source>
</evidence>
<dbReference type="PANTHER" id="PTHR34236">
    <property type="entry name" value="DIMETHYL SULFOXIDE REDUCTASE TRANSCRIPTIONAL ACTIVATOR"/>
    <property type="match status" value="1"/>
</dbReference>
<dbReference type="PANTHER" id="PTHR34236:SF1">
    <property type="entry name" value="DIMETHYL SULFOXIDE REDUCTASE TRANSCRIPTIONAL ACTIVATOR"/>
    <property type="match status" value="1"/>
</dbReference>
<evidence type="ECO:0000256" key="2">
    <source>
        <dbReference type="ARBA" id="ARBA00023163"/>
    </source>
</evidence>
<dbReference type="InterPro" id="IPR007050">
    <property type="entry name" value="HTH_bacterioopsin"/>
</dbReference>
<dbReference type="Pfam" id="PF04967">
    <property type="entry name" value="HTH_10"/>
    <property type="match status" value="1"/>
</dbReference>
<dbReference type="EMBL" id="REFS01000005">
    <property type="protein sequence ID" value="RMB13326.1"/>
    <property type="molecule type" value="Genomic_DNA"/>
</dbReference>
<sequence>MWAAKRREPRGSGTMLEYTFRIRHKGCWTETVADAFPGVSATIIYSYRLTGTSITMIEATGIDEDRVDELVEWLGDHEVMTTAQLVSYHETRETAFISLEGDYRTDTEPVLNVLLRNNCFPTIPATVSNGREHWSVLASTHEEVSTTHDELRDIGSVEVDALRQPELGRLLTGLTEIKQAVQDLSPRQTEVLARAIEHGYYDSPRGCNIEELAEMDSANTSTVGEHLRRSEAKILEAVGAMLDQSSADRRD</sequence>
<organism evidence="4 5">
    <name type="scientific">Haloplanus aerogenes</name>
    <dbReference type="NCBI Taxonomy" id="660522"/>
    <lineage>
        <taxon>Archaea</taxon>
        <taxon>Methanobacteriati</taxon>
        <taxon>Methanobacteriota</taxon>
        <taxon>Stenosarchaea group</taxon>
        <taxon>Halobacteria</taxon>
        <taxon>Halobacteriales</taxon>
        <taxon>Haloferacaceae</taxon>
        <taxon>Haloplanus</taxon>
    </lineage>
</organism>
<feature type="domain" description="HTH bat-type" evidence="3">
    <location>
        <begin position="184"/>
        <end position="236"/>
    </location>
</feature>
<reference evidence="4 5" key="1">
    <citation type="journal article" date="2015" name="Stand. Genomic Sci.">
        <title>Genomic Encyclopedia of Bacterial and Archaeal Type Strains, Phase III: the genomes of soil and plant-associated and newly described type strains.</title>
        <authorList>
            <person name="Whitman W.B."/>
            <person name="Woyke T."/>
            <person name="Klenk H.P."/>
            <person name="Zhou Y."/>
            <person name="Lilburn T.G."/>
            <person name="Beck B.J."/>
            <person name="De Vos P."/>
            <person name="Vandamme P."/>
            <person name="Eisen J.A."/>
            <person name="Garrity G."/>
            <person name="Hugenholtz P."/>
            <person name="Kyrpides N.C."/>
        </authorList>
    </citation>
    <scope>NUCLEOTIDE SEQUENCE [LARGE SCALE GENOMIC DNA]</scope>
    <source>
        <strain evidence="4 5">CGMCC 1.10124</strain>
    </source>
</reference>
<proteinExistence type="predicted"/>
<evidence type="ECO:0000259" key="3">
    <source>
        <dbReference type="Pfam" id="PF04967"/>
    </source>
</evidence>